<dbReference type="OrthoDB" id="1913356at2"/>
<comment type="caution">
    <text evidence="1">The sequence shown here is derived from an EMBL/GenBank/DDBJ whole genome shotgun (WGS) entry which is preliminary data.</text>
</comment>
<sequence>MEKEYLILKCNNKKCNKTTIVLLREVDFKGFLVCSHCSSKKVKVVGSTDDARECMGHAVYKREKGAMKQIR</sequence>
<dbReference type="PATRIC" id="fig|545697.3.peg.2790"/>
<reference evidence="1 2" key="1">
    <citation type="submission" date="2012-05" db="EMBL/GenBank/DDBJ databases">
        <authorList>
            <person name="Weinstock G."/>
            <person name="Sodergren E."/>
            <person name="Lobos E.A."/>
            <person name="Fulton L."/>
            <person name="Fulton R."/>
            <person name="Courtney L."/>
            <person name="Fronick C."/>
            <person name="O'Laughlin M."/>
            <person name="Godfrey J."/>
            <person name="Wilson R.M."/>
            <person name="Miner T."/>
            <person name="Farmer C."/>
            <person name="Delehaunty K."/>
            <person name="Cordes M."/>
            <person name="Minx P."/>
            <person name="Tomlinson C."/>
            <person name="Chen J."/>
            <person name="Wollam A."/>
            <person name="Pepin K.H."/>
            <person name="Bhonagiri V."/>
            <person name="Zhang X."/>
            <person name="Suruliraj S."/>
            <person name="Warren W."/>
            <person name="Mitreva M."/>
            <person name="Mardis E.R."/>
            <person name="Wilson R.K."/>
        </authorList>
    </citation>
    <scope>NUCLEOTIDE SEQUENCE [LARGE SCALE GENOMIC DNA]</scope>
    <source>
        <strain evidence="1 2">DSM 1785</strain>
    </source>
</reference>
<dbReference type="EMBL" id="AMEZ01000092">
    <property type="protein sequence ID" value="EKY23879.1"/>
    <property type="molecule type" value="Genomic_DNA"/>
</dbReference>
<keyword evidence="2" id="KW-1185">Reference proteome</keyword>
<organism evidence="1 2">
    <name type="scientific">Clostridium celatum DSM 1785</name>
    <dbReference type="NCBI Taxonomy" id="545697"/>
    <lineage>
        <taxon>Bacteria</taxon>
        <taxon>Bacillati</taxon>
        <taxon>Bacillota</taxon>
        <taxon>Clostridia</taxon>
        <taxon>Eubacteriales</taxon>
        <taxon>Clostridiaceae</taxon>
        <taxon>Clostridium</taxon>
    </lineage>
</organism>
<dbReference type="STRING" id="545697.HMPREF0216_02839"/>
<evidence type="ECO:0000313" key="2">
    <source>
        <dbReference type="Proteomes" id="UP000010420"/>
    </source>
</evidence>
<name>L1Q7D1_9CLOT</name>
<accession>L1Q7D1</accession>
<dbReference type="HOGENOM" id="CLU_2732785_0_0_9"/>
<protein>
    <submittedName>
        <fullName evidence="1">Uncharacterized protein</fullName>
    </submittedName>
</protein>
<dbReference type="AlphaFoldDB" id="L1Q7D1"/>
<dbReference type="RefSeq" id="WP_005215058.1">
    <property type="nucleotide sequence ID" value="NZ_KB291681.1"/>
</dbReference>
<dbReference type="Proteomes" id="UP000010420">
    <property type="component" value="Unassembled WGS sequence"/>
</dbReference>
<proteinExistence type="predicted"/>
<gene>
    <name evidence="1" type="ORF">HMPREF0216_02839</name>
</gene>
<evidence type="ECO:0000313" key="1">
    <source>
        <dbReference type="EMBL" id="EKY23879.1"/>
    </source>
</evidence>